<name>K8XBZ1_RHOOP</name>
<gene>
    <name evidence="3" type="ORF">WSS_A29839</name>
</gene>
<dbReference type="PANTHER" id="PTHR33055:SF16">
    <property type="entry name" value="TRANSPOSASE FOR INSERTION SEQUENCE ELEMENT IS1547"/>
    <property type="match status" value="1"/>
</dbReference>
<proteinExistence type="predicted"/>
<organism evidence="3 4">
    <name type="scientific">Rhodococcus opacus M213</name>
    <dbReference type="NCBI Taxonomy" id="1129896"/>
    <lineage>
        <taxon>Bacteria</taxon>
        <taxon>Bacillati</taxon>
        <taxon>Actinomycetota</taxon>
        <taxon>Actinomycetes</taxon>
        <taxon>Mycobacteriales</taxon>
        <taxon>Nocardiaceae</taxon>
        <taxon>Rhodococcus</taxon>
    </lineage>
</organism>
<comment type="caution">
    <text evidence="3">The sequence shown here is derived from an EMBL/GenBank/DDBJ whole genome shotgun (WGS) entry which is preliminary data.</text>
</comment>
<protein>
    <submittedName>
        <fullName evidence="3">IS110 family transposase</fullName>
    </submittedName>
</protein>
<feature type="domain" description="Transposase IS116/IS110/IS902 C-terminal" evidence="2">
    <location>
        <begin position="19"/>
        <end position="75"/>
    </location>
</feature>
<evidence type="ECO:0000256" key="1">
    <source>
        <dbReference type="SAM" id="MobiDB-lite"/>
    </source>
</evidence>
<sequence>MRFDPAEHPRGRTDHGGGVLARTGNPFRFPTEAAFAAYTGTAPVEIASADQSRHRLSRLGDRTLNGCVHDGGVRAKPGSPGNEGHAYYRRKLDEGKTPREAQRCLKRQVTKTLWRTMRRDERCRLRASGSSPDGVPISVPG</sequence>
<evidence type="ECO:0000313" key="4">
    <source>
        <dbReference type="Proteomes" id="UP000005951"/>
    </source>
</evidence>
<dbReference type="InterPro" id="IPR047650">
    <property type="entry name" value="Transpos_IS110"/>
</dbReference>
<reference evidence="3 4" key="1">
    <citation type="journal article" date="2013" name="Genome Announc.">
        <title>Draft Genome Sequence of Rhodococcus opacus Strain M213 Shows a Diverse Catabolic Potential.</title>
        <authorList>
            <person name="Pathak A."/>
            <person name="Green S.J."/>
            <person name="Ogram A."/>
            <person name="Chauhan A."/>
        </authorList>
    </citation>
    <scope>NUCLEOTIDE SEQUENCE [LARGE SCALE GENOMIC DNA]</scope>
    <source>
        <strain evidence="3 4">M213</strain>
    </source>
</reference>
<dbReference type="AlphaFoldDB" id="K8XBZ1"/>
<dbReference type="RefSeq" id="WP_005261625.1">
    <property type="nucleotide sequence ID" value="NZ_AJYC02000097.1"/>
</dbReference>
<dbReference type="GO" id="GO:0004803">
    <property type="term" value="F:transposase activity"/>
    <property type="evidence" value="ECO:0007669"/>
    <property type="project" value="InterPro"/>
</dbReference>
<feature type="region of interest" description="Disordered" evidence="1">
    <location>
        <begin position="1"/>
        <end position="25"/>
    </location>
</feature>
<feature type="compositionally biased region" description="Basic and acidic residues" evidence="1">
    <location>
        <begin position="1"/>
        <end position="15"/>
    </location>
</feature>
<dbReference type="Proteomes" id="UP000005951">
    <property type="component" value="Unassembled WGS sequence"/>
</dbReference>
<dbReference type="GO" id="GO:0006313">
    <property type="term" value="P:DNA transposition"/>
    <property type="evidence" value="ECO:0007669"/>
    <property type="project" value="InterPro"/>
</dbReference>
<dbReference type="EMBL" id="AJYC02000097">
    <property type="protein sequence ID" value="EKT78929.1"/>
    <property type="molecule type" value="Genomic_DNA"/>
</dbReference>
<dbReference type="PANTHER" id="PTHR33055">
    <property type="entry name" value="TRANSPOSASE FOR INSERTION SEQUENCE ELEMENT IS1111A"/>
    <property type="match status" value="1"/>
</dbReference>
<evidence type="ECO:0000313" key="3">
    <source>
        <dbReference type="EMBL" id="EKT78929.1"/>
    </source>
</evidence>
<dbReference type="InterPro" id="IPR003346">
    <property type="entry name" value="Transposase_20"/>
</dbReference>
<evidence type="ECO:0000259" key="2">
    <source>
        <dbReference type="Pfam" id="PF02371"/>
    </source>
</evidence>
<dbReference type="Pfam" id="PF02371">
    <property type="entry name" value="Transposase_20"/>
    <property type="match status" value="1"/>
</dbReference>
<accession>K8XBZ1</accession>
<dbReference type="GO" id="GO:0003677">
    <property type="term" value="F:DNA binding"/>
    <property type="evidence" value="ECO:0007669"/>
    <property type="project" value="InterPro"/>
</dbReference>